<organism evidence="2 3">
    <name type="scientific">Sphingomonas psychrotolerans</name>
    <dbReference type="NCBI Taxonomy" id="1327635"/>
    <lineage>
        <taxon>Bacteria</taxon>
        <taxon>Pseudomonadati</taxon>
        <taxon>Pseudomonadota</taxon>
        <taxon>Alphaproteobacteria</taxon>
        <taxon>Sphingomonadales</taxon>
        <taxon>Sphingomonadaceae</taxon>
        <taxon>Sphingomonas</taxon>
    </lineage>
</organism>
<sequence>MLRLLTPLALLCAVPAAAQKLEAVDRVWAGNEVPFALVVTMDRIYVGYYDAARQLSVASRPLKSSWWTFTKLPGWVGWDSHNRIAMAVDAAGQLHVAANMHNDPLVYFRTTGAGDVRTLTRVPAMVEPAAERSMTYPTFLKDAGGRLIFKYRDGGSGRGREIYNVLDGAGWKRLTDAPLVDGEGKRSAYFVGPVPGPDGWFHLSWVWRDTPDAATNHDLSYARSPDLLHWERSDGTPLPLPIRLRDAEIVDPVRSHGGMINNNTPIGFDAPSRPVIAFHKFDSAGDTQIFVARREDRRWRVTQASDWKGFRWDFGGNGSLDFRLRIAAPVVDGKTLRVPVIRDGKPIDLLLDGDTLARVGERPGTKLADRLSARIGVPAGMQLNTVEDASGVAIAWATLPANRDLPREDVPEASVLRLVLP</sequence>
<dbReference type="OrthoDB" id="223410at2"/>
<dbReference type="KEGG" id="sphc:CVN68_10755"/>
<proteinExistence type="predicted"/>
<keyword evidence="3" id="KW-1185">Reference proteome</keyword>
<dbReference type="RefSeq" id="WP_100282202.1">
    <property type="nucleotide sequence ID" value="NZ_CP024923.1"/>
</dbReference>
<dbReference type="AlphaFoldDB" id="A0A2K8MHD2"/>
<evidence type="ECO:0000256" key="1">
    <source>
        <dbReference type="SAM" id="SignalP"/>
    </source>
</evidence>
<keyword evidence="1" id="KW-0732">Signal</keyword>
<evidence type="ECO:0000313" key="3">
    <source>
        <dbReference type="Proteomes" id="UP000229081"/>
    </source>
</evidence>
<evidence type="ECO:0008006" key="4">
    <source>
        <dbReference type="Google" id="ProtNLM"/>
    </source>
</evidence>
<dbReference type="Pfam" id="PF15892">
    <property type="entry name" value="BNR_4"/>
    <property type="match status" value="1"/>
</dbReference>
<feature type="chain" id="PRO_5014804245" description="BNR repeat-containing family member" evidence="1">
    <location>
        <begin position="19"/>
        <end position="421"/>
    </location>
</feature>
<gene>
    <name evidence="2" type="ORF">CVN68_10755</name>
</gene>
<accession>A0A2K8MHD2</accession>
<reference evidence="2 3" key="1">
    <citation type="submission" date="2017-11" db="EMBL/GenBank/DDBJ databases">
        <title>Complete genome sequence of Sphingomonas sp. Strain Cra20, a psychrotolerant potential plant growth promoting rhizobacteria.</title>
        <authorList>
            <person name="Luo Y."/>
        </authorList>
    </citation>
    <scope>NUCLEOTIDE SEQUENCE [LARGE SCALE GENOMIC DNA]</scope>
    <source>
        <strain evidence="2 3">Cra20</strain>
    </source>
</reference>
<feature type="signal peptide" evidence="1">
    <location>
        <begin position="1"/>
        <end position="18"/>
    </location>
</feature>
<evidence type="ECO:0000313" key="2">
    <source>
        <dbReference type="EMBL" id="ATY32394.1"/>
    </source>
</evidence>
<protein>
    <recommendedName>
        <fullName evidence="4">BNR repeat-containing family member</fullName>
    </recommendedName>
</protein>
<dbReference type="Proteomes" id="UP000229081">
    <property type="component" value="Chromosome"/>
</dbReference>
<dbReference type="EMBL" id="CP024923">
    <property type="protein sequence ID" value="ATY32394.1"/>
    <property type="molecule type" value="Genomic_DNA"/>
</dbReference>
<name>A0A2K8MHD2_9SPHN</name>